<dbReference type="GO" id="GO:0055088">
    <property type="term" value="P:lipid homeostasis"/>
    <property type="evidence" value="ECO:0007669"/>
    <property type="project" value="InterPro"/>
</dbReference>
<evidence type="ECO:0000259" key="2">
    <source>
        <dbReference type="SMART" id="SM01042"/>
    </source>
</evidence>
<evidence type="ECO:0000313" key="3">
    <source>
        <dbReference type="EMBL" id="QID84862.1"/>
    </source>
</evidence>
<sequence length="197" mass="22736">MELRSFSRQPDGILATPRLGREEVLEGEHPQDARLARQSIWLSPSLIAEYIQLFFNFIIGTIGLSLAIKFILMIRNDVNLKLEHNVREALDKIATCKSRYFENQCEPHMRVPALEVRCNEWSKCMNKEIVSGSDYQWAKAWARTLAEVINAFFEAFSIRSFLFILISIIGIIFVTNTSFGSYRVYLNNKDTKSVRHA</sequence>
<feature type="domain" description="Brl1/Brr6" evidence="2">
    <location>
        <begin position="47"/>
        <end position="183"/>
    </location>
</feature>
<accession>A0A6C1E6C2</accession>
<keyword evidence="1" id="KW-0812">Transmembrane</keyword>
<feature type="transmembrane region" description="Helical" evidence="1">
    <location>
        <begin position="50"/>
        <end position="72"/>
    </location>
</feature>
<feature type="transmembrane region" description="Helical" evidence="1">
    <location>
        <begin position="161"/>
        <end position="182"/>
    </location>
</feature>
<dbReference type="InterPro" id="IPR018767">
    <property type="entry name" value="Brl1/Brr6_dom"/>
</dbReference>
<keyword evidence="1" id="KW-0472">Membrane</keyword>
<dbReference type="GO" id="GO:0006998">
    <property type="term" value="P:nuclear envelope organization"/>
    <property type="evidence" value="ECO:0007669"/>
    <property type="project" value="InterPro"/>
</dbReference>
<dbReference type="PANTHER" id="PTHR28136">
    <property type="entry name" value="NUCLEUS EXPORT PROTEIN BRR6"/>
    <property type="match status" value="1"/>
</dbReference>
<protein>
    <submittedName>
        <fullName evidence="3">Nucleus export protein brr6</fullName>
    </submittedName>
</protein>
<dbReference type="InterPro" id="IPR040202">
    <property type="entry name" value="Brl1/Brr6"/>
</dbReference>
<organism evidence="3 4">
    <name type="scientific">Saccharomyces pastorianus</name>
    <name type="common">Lager yeast</name>
    <name type="synonym">Saccharomyces cerevisiae x Saccharomyces eubayanus</name>
    <dbReference type="NCBI Taxonomy" id="27292"/>
    <lineage>
        <taxon>Eukaryota</taxon>
        <taxon>Fungi</taxon>
        <taxon>Dikarya</taxon>
        <taxon>Ascomycota</taxon>
        <taxon>Saccharomycotina</taxon>
        <taxon>Saccharomycetes</taxon>
        <taxon>Saccharomycetales</taxon>
        <taxon>Saccharomycetaceae</taxon>
        <taxon>Saccharomyces</taxon>
    </lineage>
</organism>
<dbReference type="EMBL" id="CP049004">
    <property type="protein sequence ID" value="QID84862.1"/>
    <property type="molecule type" value="Genomic_DNA"/>
</dbReference>
<gene>
    <name evidence="3" type="primary">BRR6</name>
    <name evidence="3" type="ORF">GRS66_007396</name>
</gene>
<keyword evidence="4" id="KW-1185">Reference proteome</keyword>
<keyword evidence="1" id="KW-1133">Transmembrane helix</keyword>
<dbReference type="AlphaFoldDB" id="A0A6C1E6C2"/>
<evidence type="ECO:0000256" key="1">
    <source>
        <dbReference type="SAM" id="Phobius"/>
    </source>
</evidence>
<reference evidence="3 4" key="1">
    <citation type="journal article" date="2019" name="BMC Genomics">
        <title>Chromosome level assembly and comparative genome analysis confirm lager-brewing yeasts originated from a single hybridization.</title>
        <authorList>
            <person name="Salazar A.N."/>
            <person name="Gorter de Vries A.R."/>
            <person name="van den Broek M."/>
            <person name="Brouwers N."/>
            <person name="de la Torre Cortes P."/>
            <person name="Kuijpers N.G.A."/>
            <person name="Daran J.G."/>
            <person name="Abeel T."/>
        </authorList>
    </citation>
    <scope>NUCLEOTIDE SEQUENCE [LARGE SCALE GENOMIC DNA]</scope>
    <source>
        <strain evidence="3 4">CBS 1483</strain>
    </source>
</reference>
<dbReference type="Pfam" id="PF10104">
    <property type="entry name" value="Brr6_like_C_C"/>
    <property type="match status" value="1"/>
</dbReference>
<dbReference type="GO" id="GO:0031965">
    <property type="term" value="C:nuclear membrane"/>
    <property type="evidence" value="ECO:0007669"/>
    <property type="project" value="InterPro"/>
</dbReference>
<proteinExistence type="predicted"/>
<dbReference type="Proteomes" id="UP000501346">
    <property type="component" value="Chromosome SeVII-ScVII"/>
</dbReference>
<evidence type="ECO:0000313" key="4">
    <source>
        <dbReference type="Proteomes" id="UP000501346"/>
    </source>
</evidence>
<dbReference type="OrthoDB" id="5961at2759"/>
<dbReference type="SMART" id="SM01042">
    <property type="entry name" value="Brr6_like_C_C"/>
    <property type="match status" value="1"/>
</dbReference>
<name>A0A6C1E6C2_SACPS</name>
<dbReference type="PANTHER" id="PTHR28136:SF5">
    <property type="entry name" value="NUCLEUS EXPORT PROTEIN BRR6"/>
    <property type="match status" value="1"/>
</dbReference>